<dbReference type="Gene3D" id="3.40.250.10">
    <property type="entry name" value="Rhodanese-like domain"/>
    <property type="match status" value="1"/>
</dbReference>
<keyword evidence="1" id="KW-0732">Signal</keyword>
<gene>
    <name evidence="3" type="ORF">ACE1CA_16260</name>
</gene>
<dbReference type="InterPro" id="IPR001763">
    <property type="entry name" value="Rhodanese-like_dom"/>
</dbReference>
<dbReference type="PANTHER" id="PTHR43031:SF1">
    <property type="entry name" value="PYRIDINE NUCLEOTIDE-DISULPHIDE OXIDOREDUCTASE"/>
    <property type="match status" value="1"/>
</dbReference>
<feature type="chain" id="PRO_5045808291" evidence="1">
    <location>
        <begin position="30"/>
        <end position="159"/>
    </location>
</feature>
<dbReference type="SMART" id="SM00450">
    <property type="entry name" value="RHOD"/>
    <property type="match status" value="1"/>
</dbReference>
<organism evidence="3 4">
    <name type="scientific">Floridaenema evergladense BLCC-F167</name>
    <dbReference type="NCBI Taxonomy" id="3153639"/>
    <lineage>
        <taxon>Bacteria</taxon>
        <taxon>Bacillati</taxon>
        <taxon>Cyanobacteriota</taxon>
        <taxon>Cyanophyceae</taxon>
        <taxon>Oscillatoriophycideae</taxon>
        <taxon>Aerosakkonematales</taxon>
        <taxon>Aerosakkonemataceae</taxon>
        <taxon>Floridanema</taxon>
        <taxon>Floridanema evergladense</taxon>
    </lineage>
</organism>
<dbReference type="EMBL" id="JBHFNT010000139">
    <property type="protein sequence ID" value="MFB2836086.1"/>
    <property type="molecule type" value="Genomic_DNA"/>
</dbReference>
<name>A0ABV4WMY7_9CYAN</name>
<keyword evidence="4" id="KW-1185">Reference proteome</keyword>
<evidence type="ECO:0000313" key="4">
    <source>
        <dbReference type="Proteomes" id="UP001576780"/>
    </source>
</evidence>
<dbReference type="Pfam" id="PF00581">
    <property type="entry name" value="Rhodanese"/>
    <property type="match status" value="1"/>
</dbReference>
<comment type="caution">
    <text evidence="3">The sequence shown here is derived from an EMBL/GenBank/DDBJ whole genome shotgun (WGS) entry which is preliminary data.</text>
</comment>
<dbReference type="InterPro" id="IPR036873">
    <property type="entry name" value="Rhodanese-like_dom_sf"/>
</dbReference>
<dbReference type="CDD" id="cd00158">
    <property type="entry name" value="RHOD"/>
    <property type="match status" value="1"/>
</dbReference>
<protein>
    <submittedName>
        <fullName evidence="3">Rhodanese-like domain-containing protein</fullName>
    </submittedName>
</protein>
<sequence length="159" mass="17697">MRKFFLTLCLGLSLLIFPFCLITSLPAMAAVNSEMVKSEVDLQGAIDSFLTSLPKDYYTVMKIDTLKNIVKKDNAFLIDVRQPSEYASGHIPNAINIPLQTLTTHLDKIPKNRPVILYCTTGYRSALGVMSLRILGYTNIRAFPPSIQGWKAAGETLEK</sequence>
<evidence type="ECO:0000256" key="1">
    <source>
        <dbReference type="SAM" id="SignalP"/>
    </source>
</evidence>
<dbReference type="PROSITE" id="PS50206">
    <property type="entry name" value="RHODANESE_3"/>
    <property type="match status" value="1"/>
</dbReference>
<proteinExistence type="predicted"/>
<reference evidence="3 4" key="1">
    <citation type="submission" date="2024-09" db="EMBL/GenBank/DDBJ databases">
        <title>Floridaenema gen nov. (Aerosakkonemataceae, Aerosakkonematales ord. nov., Cyanobacteria) from benthic tropical and subtropical fresh waters, with the description of four new species.</title>
        <authorList>
            <person name="Moretto J.A."/>
            <person name="Berthold D.E."/>
            <person name="Lefler F.W."/>
            <person name="Huang I.-S."/>
            <person name="Laughinghouse H. IV."/>
        </authorList>
    </citation>
    <scope>NUCLEOTIDE SEQUENCE [LARGE SCALE GENOMIC DNA]</scope>
    <source>
        <strain evidence="3 4">BLCC-F167</strain>
    </source>
</reference>
<evidence type="ECO:0000313" key="3">
    <source>
        <dbReference type="EMBL" id="MFB2836086.1"/>
    </source>
</evidence>
<accession>A0ABV4WMY7</accession>
<dbReference type="SUPFAM" id="SSF52821">
    <property type="entry name" value="Rhodanese/Cell cycle control phosphatase"/>
    <property type="match status" value="1"/>
</dbReference>
<dbReference type="RefSeq" id="WP_413278480.1">
    <property type="nucleotide sequence ID" value="NZ_JBHFNT010000139.1"/>
</dbReference>
<feature type="signal peptide" evidence="1">
    <location>
        <begin position="1"/>
        <end position="29"/>
    </location>
</feature>
<dbReference type="InterPro" id="IPR050229">
    <property type="entry name" value="GlpE_sulfurtransferase"/>
</dbReference>
<dbReference type="Proteomes" id="UP001576780">
    <property type="component" value="Unassembled WGS sequence"/>
</dbReference>
<dbReference type="PANTHER" id="PTHR43031">
    <property type="entry name" value="FAD-DEPENDENT OXIDOREDUCTASE"/>
    <property type="match status" value="1"/>
</dbReference>
<feature type="domain" description="Rhodanese" evidence="2">
    <location>
        <begin position="71"/>
        <end position="159"/>
    </location>
</feature>
<evidence type="ECO:0000259" key="2">
    <source>
        <dbReference type="PROSITE" id="PS50206"/>
    </source>
</evidence>